<dbReference type="RefSeq" id="WP_004526608.1">
    <property type="nucleotide sequence ID" value="NZ_CM000832.1"/>
</dbReference>
<reference evidence="1" key="1">
    <citation type="submission" date="2009-05" db="EMBL/GenBank/DDBJ databases">
        <authorList>
            <person name="Harkins D.M."/>
            <person name="DeShazer D."/>
            <person name="Woods D.E."/>
            <person name="Brinkac L.M."/>
            <person name="Brown K.A."/>
            <person name="Hung G.C."/>
            <person name="Tuanyok A."/>
            <person name="Zhang B."/>
            <person name="Nierman W.C."/>
        </authorList>
    </citation>
    <scope>NUCLEOTIDE SEQUENCE [LARGE SCALE GENOMIC DNA]</scope>
    <source>
        <strain evidence="1">1710a</strain>
    </source>
</reference>
<gene>
    <name evidence="1" type="ORF">BURPS1710A_1863</name>
</gene>
<dbReference type="Proteomes" id="UP000001812">
    <property type="component" value="Chromosome I"/>
</dbReference>
<accession>A0A0E1W8P2</accession>
<name>A0A0E1W8P2_BURPE</name>
<sequence>MIPPQILTASGRYFEFLSPDPESIVIEDIATALSRICRFTGHTKQFYSVAQHSVLVSYLVPPQYALQGLLHDAAEAYLGDVSSPLKQLLPDYKAIEHRVERAILERFGLPFPLHPSIKAADLTALVTERRWMMPEPAESYRVTDALAWQWTDGIPIASEGFDSSLAFSPAVAQAAFMDRYRTLTKEG</sequence>
<dbReference type="EMBL" id="CM000832">
    <property type="protein sequence ID" value="EET09590.1"/>
    <property type="molecule type" value="Genomic_DNA"/>
</dbReference>
<organism evidence="1">
    <name type="scientific">Burkholderia pseudomallei 1710a</name>
    <dbReference type="NCBI Taxonomy" id="320371"/>
    <lineage>
        <taxon>Bacteria</taxon>
        <taxon>Pseudomonadati</taxon>
        <taxon>Pseudomonadota</taxon>
        <taxon>Betaproteobacteria</taxon>
        <taxon>Burkholderiales</taxon>
        <taxon>Burkholderiaceae</taxon>
        <taxon>Burkholderia</taxon>
        <taxon>pseudomallei group</taxon>
    </lineage>
</organism>
<evidence type="ECO:0000313" key="1">
    <source>
        <dbReference type="EMBL" id="EET09590.1"/>
    </source>
</evidence>
<dbReference type="SUPFAM" id="SSF109604">
    <property type="entry name" value="HD-domain/PDEase-like"/>
    <property type="match status" value="1"/>
</dbReference>
<protein>
    <submittedName>
        <fullName evidence="1">Metal dependent phosphohydrolase</fullName>
    </submittedName>
</protein>
<dbReference type="AlphaFoldDB" id="A0A0E1W8P2"/>
<dbReference type="Gene3D" id="1.10.3210.10">
    <property type="entry name" value="Hypothetical protein af1432"/>
    <property type="match status" value="1"/>
</dbReference>
<dbReference type="HOGENOM" id="CLU_089999_3_0_4"/>
<dbReference type="GO" id="GO:0016787">
    <property type="term" value="F:hydrolase activity"/>
    <property type="evidence" value="ECO:0007669"/>
    <property type="project" value="UniProtKB-KW"/>
</dbReference>
<keyword evidence="1" id="KW-0378">Hydrolase</keyword>
<proteinExistence type="predicted"/>